<keyword evidence="1" id="KW-0472">Membrane</keyword>
<accession>X1T830</accession>
<organism evidence="2">
    <name type="scientific">marine sediment metagenome</name>
    <dbReference type="NCBI Taxonomy" id="412755"/>
    <lineage>
        <taxon>unclassified sequences</taxon>
        <taxon>metagenomes</taxon>
        <taxon>ecological metagenomes</taxon>
    </lineage>
</organism>
<keyword evidence="1" id="KW-0812">Transmembrane</keyword>
<evidence type="ECO:0000256" key="1">
    <source>
        <dbReference type="SAM" id="Phobius"/>
    </source>
</evidence>
<comment type="caution">
    <text evidence="2">The sequence shown here is derived from an EMBL/GenBank/DDBJ whole genome shotgun (WGS) entry which is preliminary data.</text>
</comment>
<feature type="transmembrane region" description="Helical" evidence="1">
    <location>
        <begin position="37"/>
        <end position="57"/>
    </location>
</feature>
<keyword evidence="1" id="KW-1133">Transmembrane helix</keyword>
<sequence length="103" mass="11000">MEILVIAAIIIGLYMAWNIGANDVANSMADAVGSKSLTIFCAAVGFATGALLCTAYVQWDVALAHKGFSQMPWAWQHEPYQMAPVPAFGSIAPRPSVSYLPLL</sequence>
<protein>
    <recommendedName>
        <fullName evidence="3">Phosphate transporter</fullName>
    </recommendedName>
</protein>
<reference evidence="2" key="1">
    <citation type="journal article" date="2014" name="Front. Microbiol.">
        <title>High frequency of phylogenetically diverse reductive dehalogenase-homologous genes in deep subseafloor sedimentary metagenomes.</title>
        <authorList>
            <person name="Kawai M."/>
            <person name="Futagami T."/>
            <person name="Toyoda A."/>
            <person name="Takaki Y."/>
            <person name="Nishi S."/>
            <person name="Hori S."/>
            <person name="Arai W."/>
            <person name="Tsubouchi T."/>
            <person name="Morono Y."/>
            <person name="Uchiyama I."/>
            <person name="Ito T."/>
            <person name="Fujiyama A."/>
            <person name="Inagaki F."/>
            <person name="Takami H."/>
        </authorList>
    </citation>
    <scope>NUCLEOTIDE SEQUENCE</scope>
    <source>
        <strain evidence="2">Expedition CK06-06</strain>
    </source>
</reference>
<gene>
    <name evidence="2" type="ORF">S12H4_14687</name>
</gene>
<name>X1T830_9ZZZZ</name>
<dbReference type="EMBL" id="BARW01007016">
    <property type="protein sequence ID" value="GAI83720.1"/>
    <property type="molecule type" value="Genomic_DNA"/>
</dbReference>
<evidence type="ECO:0008006" key="3">
    <source>
        <dbReference type="Google" id="ProtNLM"/>
    </source>
</evidence>
<dbReference type="AlphaFoldDB" id="X1T830"/>
<proteinExistence type="predicted"/>
<evidence type="ECO:0000313" key="2">
    <source>
        <dbReference type="EMBL" id="GAI83720.1"/>
    </source>
</evidence>